<dbReference type="SMART" id="SM00369">
    <property type="entry name" value="LRR_TYP"/>
    <property type="match status" value="5"/>
</dbReference>
<dbReference type="Pfam" id="PF00560">
    <property type="entry name" value="LRR_1"/>
    <property type="match status" value="1"/>
</dbReference>
<keyword evidence="3" id="KW-0175">Coiled coil</keyword>
<evidence type="ECO:0000256" key="2">
    <source>
        <dbReference type="ARBA" id="ARBA00022737"/>
    </source>
</evidence>
<dbReference type="Proteomes" id="UP000266841">
    <property type="component" value="Unassembled WGS sequence"/>
</dbReference>
<sequence length="322" mass="36137">MVKGPEFCMYNARLSSFVHAMEDYEDTAPDSSGKLELSHLGWTQVDHHIFTFAHQLLTLDLAYNNLTELPNQMCSSLCLLSELNVSCNKLSCLPENVGTLQHLRTIKANGNNLNSLPSGIGRCKMLETLNLSENILQSLPSELSGCNKLHTLMLQNNNLKGLPLELSGLSCLKEINVCNNKELTASLPEAIHQDASSILWILALRNEKQHQIETLQTVNKTLQYDIVSLKKELDNAKDRITHLEEKRTLLEAEMESVRYYLRTRSHIRQSMKLIDATIRMYAPKAVHALQTLAKDEIKAWEIAFGGVAEMKVAVLKTAGNLN</sequence>
<evidence type="ECO:0000313" key="4">
    <source>
        <dbReference type="EMBL" id="EJK59955.1"/>
    </source>
</evidence>
<dbReference type="InterPro" id="IPR001611">
    <property type="entry name" value="Leu-rich_rpt"/>
</dbReference>
<dbReference type="eggNOG" id="KOG0619">
    <property type="taxonomic scope" value="Eukaryota"/>
</dbReference>
<dbReference type="AlphaFoldDB" id="K0S3V3"/>
<dbReference type="InterPro" id="IPR050216">
    <property type="entry name" value="LRR_domain-containing"/>
</dbReference>
<keyword evidence="1" id="KW-0433">Leucine-rich repeat</keyword>
<dbReference type="PANTHER" id="PTHR48051:SF1">
    <property type="entry name" value="RAS SUPPRESSOR PROTEIN 1"/>
    <property type="match status" value="1"/>
</dbReference>
<evidence type="ECO:0000256" key="3">
    <source>
        <dbReference type="SAM" id="Coils"/>
    </source>
</evidence>
<keyword evidence="5" id="KW-1185">Reference proteome</keyword>
<comment type="caution">
    <text evidence="4">The sequence shown here is derived from an EMBL/GenBank/DDBJ whole genome shotgun (WGS) entry which is preliminary data.</text>
</comment>
<proteinExistence type="predicted"/>
<keyword evidence="2" id="KW-0677">Repeat</keyword>
<evidence type="ECO:0000256" key="1">
    <source>
        <dbReference type="ARBA" id="ARBA00022614"/>
    </source>
</evidence>
<dbReference type="EMBL" id="AGNL01021940">
    <property type="protein sequence ID" value="EJK59955.1"/>
    <property type="molecule type" value="Genomic_DNA"/>
</dbReference>
<dbReference type="SMART" id="SM00364">
    <property type="entry name" value="LRR_BAC"/>
    <property type="match status" value="4"/>
</dbReference>
<dbReference type="Gene3D" id="3.80.10.10">
    <property type="entry name" value="Ribonuclease Inhibitor"/>
    <property type="match status" value="1"/>
</dbReference>
<dbReference type="SUPFAM" id="SSF52058">
    <property type="entry name" value="L domain-like"/>
    <property type="match status" value="1"/>
</dbReference>
<gene>
    <name evidence="4" type="ORF">THAOC_19771</name>
</gene>
<protein>
    <submittedName>
        <fullName evidence="4">Uncharacterized protein</fullName>
    </submittedName>
</protein>
<dbReference type="OMA" id="KLVLWIC"/>
<dbReference type="PANTHER" id="PTHR48051">
    <property type="match status" value="1"/>
</dbReference>
<dbReference type="InterPro" id="IPR032675">
    <property type="entry name" value="LRR_dom_sf"/>
</dbReference>
<accession>K0S3V3</accession>
<dbReference type="InterPro" id="IPR003591">
    <property type="entry name" value="Leu-rich_rpt_typical-subtyp"/>
</dbReference>
<dbReference type="OrthoDB" id="41737at2759"/>
<dbReference type="GO" id="GO:0005737">
    <property type="term" value="C:cytoplasm"/>
    <property type="evidence" value="ECO:0007669"/>
    <property type="project" value="TreeGrafter"/>
</dbReference>
<dbReference type="PROSITE" id="PS51450">
    <property type="entry name" value="LRR"/>
    <property type="match status" value="2"/>
</dbReference>
<organism evidence="4 5">
    <name type="scientific">Thalassiosira oceanica</name>
    <name type="common">Marine diatom</name>
    <dbReference type="NCBI Taxonomy" id="159749"/>
    <lineage>
        <taxon>Eukaryota</taxon>
        <taxon>Sar</taxon>
        <taxon>Stramenopiles</taxon>
        <taxon>Ochrophyta</taxon>
        <taxon>Bacillariophyta</taxon>
        <taxon>Coscinodiscophyceae</taxon>
        <taxon>Thalassiosirophycidae</taxon>
        <taxon>Thalassiosirales</taxon>
        <taxon>Thalassiosiraceae</taxon>
        <taxon>Thalassiosira</taxon>
    </lineage>
</organism>
<feature type="coiled-coil region" evidence="3">
    <location>
        <begin position="219"/>
        <end position="253"/>
    </location>
</feature>
<evidence type="ECO:0000313" key="5">
    <source>
        <dbReference type="Proteomes" id="UP000266841"/>
    </source>
</evidence>
<name>K0S3V3_THAOC</name>
<reference evidence="4 5" key="1">
    <citation type="journal article" date="2012" name="Genome Biol.">
        <title>Genome and low-iron response of an oceanic diatom adapted to chronic iron limitation.</title>
        <authorList>
            <person name="Lommer M."/>
            <person name="Specht M."/>
            <person name="Roy A.S."/>
            <person name="Kraemer L."/>
            <person name="Andreson R."/>
            <person name="Gutowska M.A."/>
            <person name="Wolf J."/>
            <person name="Bergner S.V."/>
            <person name="Schilhabel M.B."/>
            <person name="Klostermeier U.C."/>
            <person name="Beiko R.G."/>
            <person name="Rosenstiel P."/>
            <person name="Hippler M."/>
            <person name="Laroche J."/>
        </authorList>
    </citation>
    <scope>NUCLEOTIDE SEQUENCE [LARGE SCALE GENOMIC DNA]</scope>
    <source>
        <strain evidence="4 5">CCMP1005</strain>
    </source>
</reference>